<dbReference type="AlphaFoldDB" id="A0A0P0GG78"/>
<dbReference type="InterPro" id="IPR005467">
    <property type="entry name" value="His_kinase_dom"/>
</dbReference>
<keyword evidence="4 9" id="KW-0808">Transferase</keyword>
<dbReference type="KEGG" id="bcel:BcellWH2_02775"/>
<dbReference type="Proteomes" id="UP000061809">
    <property type="component" value="Chromosome"/>
</dbReference>
<keyword evidence="5 9" id="KW-0418">Kinase</keyword>
<feature type="transmembrane region" description="Helical" evidence="7">
    <location>
        <begin position="286"/>
        <end position="308"/>
    </location>
</feature>
<dbReference type="CDD" id="cd00075">
    <property type="entry name" value="HATPase"/>
    <property type="match status" value="1"/>
</dbReference>
<dbReference type="InterPro" id="IPR050736">
    <property type="entry name" value="Sensor_HK_Regulatory"/>
</dbReference>
<evidence type="ECO:0000256" key="7">
    <source>
        <dbReference type="SAM" id="Phobius"/>
    </source>
</evidence>
<evidence type="ECO:0000313" key="10">
    <source>
        <dbReference type="Proteomes" id="UP000061809"/>
    </source>
</evidence>
<organism evidence="9 10">
    <name type="scientific">Bacteroides cellulosilyticus</name>
    <dbReference type="NCBI Taxonomy" id="246787"/>
    <lineage>
        <taxon>Bacteria</taxon>
        <taxon>Pseudomonadati</taxon>
        <taxon>Bacteroidota</taxon>
        <taxon>Bacteroidia</taxon>
        <taxon>Bacteroidales</taxon>
        <taxon>Bacteroidaceae</taxon>
        <taxon>Bacteroides</taxon>
    </lineage>
</organism>
<dbReference type="EC" id="2.7.13.3" evidence="2"/>
<keyword evidence="6" id="KW-0902">Two-component regulatory system</keyword>
<dbReference type="SUPFAM" id="SSF47384">
    <property type="entry name" value="Homodimeric domain of signal transducing histidine kinase"/>
    <property type="match status" value="1"/>
</dbReference>
<keyword evidence="7" id="KW-1133">Transmembrane helix</keyword>
<accession>A0A0P0GG78</accession>
<protein>
    <recommendedName>
        <fullName evidence="2">histidine kinase</fullName>
        <ecNumber evidence="2">2.7.13.3</ecNumber>
    </recommendedName>
</protein>
<dbReference type="PANTHER" id="PTHR43711:SF1">
    <property type="entry name" value="HISTIDINE KINASE 1"/>
    <property type="match status" value="1"/>
</dbReference>
<evidence type="ECO:0000256" key="3">
    <source>
        <dbReference type="ARBA" id="ARBA00022553"/>
    </source>
</evidence>
<dbReference type="GO" id="GO:0000155">
    <property type="term" value="F:phosphorelay sensor kinase activity"/>
    <property type="evidence" value="ECO:0007669"/>
    <property type="project" value="InterPro"/>
</dbReference>
<proteinExistence type="predicted"/>
<dbReference type="PROSITE" id="PS50109">
    <property type="entry name" value="HIS_KIN"/>
    <property type="match status" value="1"/>
</dbReference>
<dbReference type="CDD" id="cd00082">
    <property type="entry name" value="HisKA"/>
    <property type="match status" value="1"/>
</dbReference>
<keyword evidence="7" id="KW-0812">Transmembrane</keyword>
<name>A0A0P0GG78_9BACE</name>
<evidence type="ECO:0000313" key="9">
    <source>
        <dbReference type="EMBL" id="ALJ60014.1"/>
    </source>
</evidence>
<feature type="transmembrane region" description="Helical" evidence="7">
    <location>
        <begin position="495"/>
        <end position="516"/>
    </location>
</feature>
<evidence type="ECO:0000256" key="5">
    <source>
        <dbReference type="ARBA" id="ARBA00022777"/>
    </source>
</evidence>
<evidence type="ECO:0000256" key="4">
    <source>
        <dbReference type="ARBA" id="ARBA00022679"/>
    </source>
</evidence>
<sequence>MKLRTVISLSLVSLIAVVLIQLGGMLYAFHAQMQEAEKLLNKCFWMSFTETVDNLVNNLPYPDNSIAIIAYAPNPKYKRIDGNERNKRTSQQVAQALQRVYGIKEIPLATIDSVLHNKLRKLDMDGTLTVERINVNTNEVLASTNPQVSIRNFAAVTSETAFTFKSRGEAVRVILSFPAKEMEKRLLLLSFITWLLLGTAVYALIVQMKSVFRQRHDLQKQQQDFYTLAEEMKHPVSRMKNLITTENWQEIEAQSNVLFERTNDTLAHAKAEIRQGSTGRPISLKAISIVSLVGVFLLLAVWSGYLYYITSQKIRYQAEEQLEEAFYREADLHRYPLFTKANPDFNWDSSPGEFLPYPRRMMNELYKVYLEKGYRYRVQLSVIRHLYNKFDEDFRVKMAYDIQDTISLRSRVPIPFSLQFADSVFRKQLLETGFPDRADIRWIRYPSRELILYTGSPAVDFGDITTRLFPLDKDSTSCIFAVVRSPQRTIMSTTWYMQVPLLIAFLFVSLCVFFQIRMLRAQRRLEQFQKDFTYSMIHDMKSPLQSVMMGAHILASGKLADKPEKLARYRQVMGDECEHLLTLSNRVVMLTEIDRGELELHKEEVALRPLLRDIAEKYQLKAAKTVHFDIDCEEGCSVYADAFCLREILSNLVDNAVKYSNEEVLIILSGKKTEDGTIVRVHDNGIGIPLSEQHKIFNKFERVASGSRKTGASGFGLGLNYVLQVVSAHGGMVKVESMEGSYSEFTLQFPLR</sequence>
<keyword evidence="3" id="KW-0597">Phosphoprotein</keyword>
<dbReference type="Gene3D" id="1.10.287.130">
    <property type="match status" value="1"/>
</dbReference>
<reference evidence="9 10" key="1">
    <citation type="journal article" date="2015" name="Science">
        <title>Genetic determinants of in vivo fitness and diet responsiveness in multiple human gut Bacteroides.</title>
        <authorList>
            <person name="Wu M."/>
            <person name="McNulty N.P."/>
            <person name="Rodionov D.A."/>
            <person name="Khoroshkin M.S."/>
            <person name="Griffin N.W."/>
            <person name="Cheng J."/>
            <person name="Latreille P."/>
            <person name="Kerstetter R.A."/>
            <person name="Terrapon N."/>
            <person name="Henrissat B."/>
            <person name="Osterman A.L."/>
            <person name="Gordon J.I."/>
        </authorList>
    </citation>
    <scope>NUCLEOTIDE SEQUENCE [LARGE SCALE GENOMIC DNA]</scope>
    <source>
        <strain evidence="9 10">WH2</strain>
    </source>
</reference>
<dbReference type="PANTHER" id="PTHR43711">
    <property type="entry name" value="TWO-COMPONENT HISTIDINE KINASE"/>
    <property type="match status" value="1"/>
</dbReference>
<dbReference type="InterPro" id="IPR036097">
    <property type="entry name" value="HisK_dim/P_sf"/>
</dbReference>
<evidence type="ECO:0000256" key="2">
    <source>
        <dbReference type="ARBA" id="ARBA00012438"/>
    </source>
</evidence>
<evidence type="ECO:0000256" key="1">
    <source>
        <dbReference type="ARBA" id="ARBA00000085"/>
    </source>
</evidence>
<gene>
    <name evidence="9" type="primary">senX3_1</name>
    <name evidence="9" type="ORF">BcellWH2_02775</name>
</gene>
<feature type="transmembrane region" description="Helical" evidence="7">
    <location>
        <begin position="186"/>
        <end position="205"/>
    </location>
</feature>
<comment type="catalytic activity">
    <reaction evidence="1">
        <text>ATP + protein L-histidine = ADP + protein N-phospho-L-histidine.</text>
        <dbReference type="EC" id="2.7.13.3"/>
    </reaction>
</comment>
<dbReference type="SMART" id="SM00388">
    <property type="entry name" value="HisKA"/>
    <property type="match status" value="1"/>
</dbReference>
<dbReference type="EMBL" id="CP012801">
    <property type="protein sequence ID" value="ALJ60014.1"/>
    <property type="molecule type" value="Genomic_DNA"/>
</dbReference>
<dbReference type="SUPFAM" id="SSF55874">
    <property type="entry name" value="ATPase domain of HSP90 chaperone/DNA topoisomerase II/histidine kinase"/>
    <property type="match status" value="1"/>
</dbReference>
<evidence type="ECO:0000259" key="8">
    <source>
        <dbReference type="PROSITE" id="PS50109"/>
    </source>
</evidence>
<feature type="domain" description="Histidine kinase" evidence="8">
    <location>
        <begin position="535"/>
        <end position="752"/>
    </location>
</feature>
<dbReference type="InterPro" id="IPR004358">
    <property type="entry name" value="Sig_transdc_His_kin-like_C"/>
</dbReference>
<dbReference type="PRINTS" id="PR00344">
    <property type="entry name" value="BCTRLSENSOR"/>
</dbReference>
<dbReference type="Pfam" id="PF02518">
    <property type="entry name" value="HATPase_c"/>
    <property type="match status" value="1"/>
</dbReference>
<dbReference type="RefSeq" id="WP_029426320.1">
    <property type="nucleotide sequence ID" value="NZ_CP012801.1"/>
</dbReference>
<dbReference type="PATRIC" id="fig|246787.4.peg.2863"/>
<dbReference type="InterPro" id="IPR003661">
    <property type="entry name" value="HisK_dim/P_dom"/>
</dbReference>
<evidence type="ECO:0000256" key="6">
    <source>
        <dbReference type="ARBA" id="ARBA00023012"/>
    </source>
</evidence>
<dbReference type="InterPro" id="IPR003594">
    <property type="entry name" value="HATPase_dom"/>
</dbReference>
<dbReference type="InterPro" id="IPR036890">
    <property type="entry name" value="HATPase_C_sf"/>
</dbReference>
<keyword evidence="7" id="KW-0472">Membrane</keyword>
<dbReference type="Gene3D" id="3.30.565.10">
    <property type="entry name" value="Histidine kinase-like ATPase, C-terminal domain"/>
    <property type="match status" value="1"/>
</dbReference>
<dbReference type="SMART" id="SM00387">
    <property type="entry name" value="HATPase_c"/>
    <property type="match status" value="1"/>
</dbReference>